<dbReference type="Pfam" id="PF11392">
    <property type="entry name" value="AllH"/>
    <property type="match status" value="1"/>
</dbReference>
<evidence type="ECO:0000313" key="2">
    <source>
        <dbReference type="Proteomes" id="UP000198508"/>
    </source>
</evidence>
<sequence>MIRRDAAHRASLRVCDPHFRAFAENPRGRVHSVYERAFNLWDGSDLYAVVAGAGYAAPYTGAVDENGFTGKLVRVGDSVEGRFPVIRIGSGLVLDCRRVRVSGERQWTQREWETDGGGRLPAESAQECAQNLASGIARYRLYLKNQDIRKGCAYFFRRDCSGEILPDPGILQEEMNRRLWALLRSAGEPERFAAAGQRLVGAGMGLTPAGDDFLCGILAALNCCERTVSLRAALAGGLNRPEVLAATTAVSRQMLKAYLNGENSLLNRRLAACFLTGGREMEEIMKLVEGIGHSSGIDFSAGLAVGFCLVLNRIETITGVTACTRKQ</sequence>
<accession>A0A1I0E2P9</accession>
<gene>
    <name evidence="1" type="ORF">SAMN05216313_105226</name>
</gene>
<dbReference type="RefSeq" id="WP_092361909.1">
    <property type="nucleotide sequence ID" value="NZ_DAINWJ010000016.1"/>
</dbReference>
<protein>
    <submittedName>
        <fullName evidence="1">Uncharacterized protein</fullName>
    </submittedName>
</protein>
<dbReference type="Proteomes" id="UP000198508">
    <property type="component" value="Unassembled WGS sequence"/>
</dbReference>
<keyword evidence="2" id="KW-1185">Reference proteome</keyword>
<organism evidence="1 2">
    <name type="scientific">Enterocloster lavalensis</name>
    <dbReference type="NCBI Taxonomy" id="460384"/>
    <lineage>
        <taxon>Bacteria</taxon>
        <taxon>Bacillati</taxon>
        <taxon>Bacillota</taxon>
        <taxon>Clostridia</taxon>
        <taxon>Lachnospirales</taxon>
        <taxon>Lachnospiraceae</taxon>
        <taxon>Enterocloster</taxon>
    </lineage>
</organism>
<dbReference type="EMBL" id="FOIM01000005">
    <property type="protein sequence ID" value="SET39341.1"/>
    <property type="molecule type" value="Genomic_DNA"/>
</dbReference>
<evidence type="ECO:0000313" key="1">
    <source>
        <dbReference type="EMBL" id="SET39341.1"/>
    </source>
</evidence>
<dbReference type="GeneID" id="93276563"/>
<name>A0A1I0E2P9_9FIRM</name>
<reference evidence="2" key="1">
    <citation type="submission" date="2016-10" db="EMBL/GenBank/DDBJ databases">
        <authorList>
            <person name="Varghese N."/>
            <person name="Submissions S."/>
        </authorList>
    </citation>
    <scope>NUCLEOTIDE SEQUENCE [LARGE SCALE GENOMIC DNA]</scope>
    <source>
        <strain evidence="2">NLAE-zl-G277</strain>
    </source>
</reference>
<dbReference type="AlphaFoldDB" id="A0A1I0E2P9"/>
<dbReference type="STRING" id="460384.SAMN05216313_105226"/>
<dbReference type="InterPro" id="IPR021530">
    <property type="entry name" value="AllH-like"/>
</dbReference>
<proteinExistence type="predicted"/>